<dbReference type="GO" id="GO:0022857">
    <property type="term" value="F:transmembrane transporter activity"/>
    <property type="evidence" value="ECO:0007669"/>
    <property type="project" value="InterPro"/>
</dbReference>
<dbReference type="STRING" id="1150368.SAMN02927921_00455"/>
<gene>
    <name evidence="9" type="ORF">SAMN02927921_00455</name>
</gene>
<dbReference type="InterPro" id="IPR037294">
    <property type="entry name" value="ABC_BtuC-like"/>
</dbReference>
<evidence type="ECO:0000256" key="4">
    <source>
        <dbReference type="ARBA" id="ARBA00022475"/>
    </source>
</evidence>
<feature type="transmembrane region" description="Helical" evidence="8">
    <location>
        <begin position="204"/>
        <end position="224"/>
    </location>
</feature>
<feature type="transmembrane region" description="Helical" evidence="8">
    <location>
        <begin position="252"/>
        <end position="279"/>
    </location>
</feature>
<sequence length="347" mass="36011">MDKKNGIYVVFTAALFLAILLSMGMGAMTISITDMLHILAKSLGLSIGTATDDLAENVLLYVRMPRVLLGVLVGAALGISGAAVQGIFRNPLAEPGLIGISAGASLFAALVIGMESVLLVSLGQFLGFYLLAFAAFAGAGIAAILVYRFSRTDGKPNIATMLLAGIAINALAGALTGLISYLADEQQLRTITFWMLGSLGGANWNIVLGILPFVLIPVVVLPLFGKGLNLFSIGEHQAEQAGADPGKIKNTVIILSTLAVGACVSVSGIIGFVGLLVPHIVRLLGGVDHRFVLPASALLGALVLTVSDMLARIIAAPLELPIGVITALLGTPAFLYILYRDKKKITP</sequence>
<dbReference type="AlphaFoldDB" id="A0A1K1M7K1"/>
<name>A0A1K1M7K1_9FLAO</name>
<evidence type="ECO:0000256" key="1">
    <source>
        <dbReference type="ARBA" id="ARBA00004651"/>
    </source>
</evidence>
<dbReference type="InterPro" id="IPR000522">
    <property type="entry name" value="ABC_transptr_permease_BtuC"/>
</dbReference>
<dbReference type="RefSeq" id="WP_072315750.1">
    <property type="nucleotide sequence ID" value="NZ_FPJE01000002.1"/>
</dbReference>
<evidence type="ECO:0000256" key="3">
    <source>
        <dbReference type="ARBA" id="ARBA00022448"/>
    </source>
</evidence>
<dbReference type="CDD" id="cd06550">
    <property type="entry name" value="TM_ABC_iron-siderophores_like"/>
    <property type="match status" value="1"/>
</dbReference>
<dbReference type="Proteomes" id="UP000182248">
    <property type="component" value="Unassembled WGS sequence"/>
</dbReference>
<feature type="transmembrane region" description="Helical" evidence="8">
    <location>
        <begin position="320"/>
        <end position="339"/>
    </location>
</feature>
<keyword evidence="5 8" id="KW-0812">Transmembrane</keyword>
<dbReference type="FunFam" id="1.10.3470.10:FF:000001">
    <property type="entry name" value="Vitamin B12 ABC transporter permease BtuC"/>
    <property type="match status" value="1"/>
</dbReference>
<keyword evidence="6 8" id="KW-1133">Transmembrane helix</keyword>
<keyword evidence="7 8" id="KW-0472">Membrane</keyword>
<dbReference type="Gene3D" id="1.10.3470.10">
    <property type="entry name" value="ABC transporter involved in vitamin B12 uptake, BtuC"/>
    <property type="match status" value="1"/>
</dbReference>
<feature type="transmembrane region" description="Helical" evidence="8">
    <location>
        <begin position="128"/>
        <end position="149"/>
    </location>
</feature>
<evidence type="ECO:0000256" key="8">
    <source>
        <dbReference type="SAM" id="Phobius"/>
    </source>
</evidence>
<comment type="subcellular location">
    <subcellularLocation>
        <location evidence="1">Cell membrane</location>
        <topology evidence="1">Multi-pass membrane protein</topology>
    </subcellularLocation>
</comment>
<feature type="transmembrane region" description="Helical" evidence="8">
    <location>
        <begin position="161"/>
        <end position="183"/>
    </location>
</feature>
<dbReference type="EMBL" id="FPJE01000002">
    <property type="protein sequence ID" value="SFW19146.1"/>
    <property type="molecule type" value="Genomic_DNA"/>
</dbReference>
<evidence type="ECO:0000313" key="9">
    <source>
        <dbReference type="EMBL" id="SFW19146.1"/>
    </source>
</evidence>
<protein>
    <submittedName>
        <fullName evidence="9">Iron complex transport system permease protein</fullName>
    </submittedName>
</protein>
<dbReference type="GO" id="GO:0033214">
    <property type="term" value="P:siderophore-iron import into cell"/>
    <property type="evidence" value="ECO:0007669"/>
    <property type="project" value="TreeGrafter"/>
</dbReference>
<evidence type="ECO:0000256" key="7">
    <source>
        <dbReference type="ARBA" id="ARBA00023136"/>
    </source>
</evidence>
<dbReference type="OrthoDB" id="9811721at2"/>
<comment type="similarity">
    <text evidence="2">Belongs to the binding-protein-dependent transport system permease family. FecCD subfamily.</text>
</comment>
<accession>A0A1K1M7K1</accession>
<dbReference type="PANTHER" id="PTHR30472:SF25">
    <property type="entry name" value="ABC TRANSPORTER PERMEASE PROTEIN MJ0876-RELATED"/>
    <property type="match status" value="1"/>
</dbReference>
<dbReference type="PANTHER" id="PTHR30472">
    <property type="entry name" value="FERRIC ENTEROBACTIN TRANSPORT SYSTEM PERMEASE PROTEIN"/>
    <property type="match status" value="1"/>
</dbReference>
<dbReference type="Pfam" id="PF01032">
    <property type="entry name" value="FecCD"/>
    <property type="match status" value="1"/>
</dbReference>
<evidence type="ECO:0000313" key="10">
    <source>
        <dbReference type="Proteomes" id="UP000182248"/>
    </source>
</evidence>
<keyword evidence="3" id="KW-0813">Transport</keyword>
<reference evidence="9 10" key="1">
    <citation type="submission" date="2016-11" db="EMBL/GenBank/DDBJ databases">
        <authorList>
            <person name="Jaros S."/>
            <person name="Januszkiewicz K."/>
            <person name="Wedrychowicz H."/>
        </authorList>
    </citation>
    <scope>NUCLEOTIDE SEQUENCE [LARGE SCALE GENOMIC DNA]</scope>
    <source>
        <strain evidence="9 10">CGMCC 1.12145</strain>
    </source>
</reference>
<organism evidence="9 10">
    <name type="scientific">Sinomicrobium oceani</name>
    <dbReference type="NCBI Taxonomy" id="1150368"/>
    <lineage>
        <taxon>Bacteria</taxon>
        <taxon>Pseudomonadati</taxon>
        <taxon>Bacteroidota</taxon>
        <taxon>Flavobacteriia</taxon>
        <taxon>Flavobacteriales</taxon>
        <taxon>Flavobacteriaceae</taxon>
        <taxon>Sinomicrobium</taxon>
    </lineage>
</organism>
<proteinExistence type="inferred from homology"/>
<dbReference type="GO" id="GO:0005886">
    <property type="term" value="C:plasma membrane"/>
    <property type="evidence" value="ECO:0007669"/>
    <property type="project" value="UniProtKB-SubCell"/>
</dbReference>
<feature type="transmembrane region" description="Helical" evidence="8">
    <location>
        <begin position="67"/>
        <end position="88"/>
    </location>
</feature>
<dbReference type="SUPFAM" id="SSF81345">
    <property type="entry name" value="ABC transporter involved in vitamin B12 uptake, BtuC"/>
    <property type="match status" value="1"/>
</dbReference>
<keyword evidence="4" id="KW-1003">Cell membrane</keyword>
<evidence type="ECO:0000256" key="2">
    <source>
        <dbReference type="ARBA" id="ARBA00007935"/>
    </source>
</evidence>
<feature type="transmembrane region" description="Helical" evidence="8">
    <location>
        <begin position="6"/>
        <end position="32"/>
    </location>
</feature>
<feature type="transmembrane region" description="Helical" evidence="8">
    <location>
        <begin position="100"/>
        <end position="121"/>
    </location>
</feature>
<feature type="transmembrane region" description="Helical" evidence="8">
    <location>
        <begin position="291"/>
        <end position="314"/>
    </location>
</feature>
<keyword evidence="10" id="KW-1185">Reference proteome</keyword>
<evidence type="ECO:0000256" key="6">
    <source>
        <dbReference type="ARBA" id="ARBA00022989"/>
    </source>
</evidence>
<evidence type="ECO:0000256" key="5">
    <source>
        <dbReference type="ARBA" id="ARBA00022692"/>
    </source>
</evidence>